<dbReference type="PANTHER" id="PTHR46696:SF1">
    <property type="entry name" value="CYTOCHROME P450 YJIB-RELATED"/>
    <property type="match status" value="1"/>
</dbReference>
<keyword evidence="2" id="KW-0479">Metal-binding</keyword>
<sequence>MTEAPATPVTLPTERSGLFDPPARLAELRERHPVTRLQYPGGHVGWLVTSHAAARAVLTHPAFSARLELKRLPVGQPIDPEKAQPTPPGYFLAMDPPDHTRYRRLLAGRFTARRMRELETKIGDIIAETLDEMAKVGSPVDLVQHFALPVPSRVMCELLGVPYEDRAHFQRISEALVGIEADKVEQAFIEINTYMYQLVQRKRAEPADDMLSELAAQTDLNDIELTSIGFLLLVAGHETSANMLGTGTFALLCAPDQLAKVRADPTVMPKAVDELLRYLSIGQFTTRTAVEDAEIEGQSIKAGEVVTVSVPAANRDPKQFADPDKLDVTRSSAGHLSFGHGVHQCIGQGLALIEMRLGFTALFERFPTLSLAVPAEEVPMRADGQIYGVRRLPVSW</sequence>
<dbReference type="SUPFAM" id="SSF48264">
    <property type="entry name" value="Cytochrome P450"/>
    <property type="match status" value="1"/>
</dbReference>
<gene>
    <name evidence="3" type="ORF">GC106_38300</name>
</gene>
<organism evidence="3 4">
    <name type="scientific">Kibdelosporangium persicum</name>
    <dbReference type="NCBI Taxonomy" id="2698649"/>
    <lineage>
        <taxon>Bacteria</taxon>
        <taxon>Bacillati</taxon>
        <taxon>Actinomycetota</taxon>
        <taxon>Actinomycetes</taxon>
        <taxon>Pseudonocardiales</taxon>
        <taxon>Pseudonocardiaceae</taxon>
        <taxon>Kibdelosporangium</taxon>
    </lineage>
</organism>
<protein>
    <submittedName>
        <fullName evidence="3">Pentalenic acid synthase</fullName>
    </submittedName>
</protein>
<dbReference type="PANTHER" id="PTHR46696">
    <property type="entry name" value="P450, PUTATIVE (EUROFUNG)-RELATED"/>
    <property type="match status" value="1"/>
</dbReference>
<reference evidence="3 4" key="1">
    <citation type="submission" date="2020-01" db="EMBL/GenBank/DDBJ databases">
        <title>Kibdelosporangium persica a novel Actinomycetes from a hot desert in Iran.</title>
        <authorList>
            <person name="Safaei N."/>
            <person name="Zaburannyi N."/>
            <person name="Mueller R."/>
            <person name="Wink J."/>
        </authorList>
    </citation>
    <scope>NUCLEOTIDE SEQUENCE [LARGE SCALE GENOMIC DNA]</scope>
    <source>
        <strain evidence="3 4">4NS15</strain>
    </source>
</reference>
<dbReference type="InterPro" id="IPR017972">
    <property type="entry name" value="Cyt_P450_CS"/>
</dbReference>
<dbReference type="EMBL" id="JAAATY010000010">
    <property type="protein sequence ID" value="NRN66605.1"/>
    <property type="molecule type" value="Genomic_DNA"/>
</dbReference>
<dbReference type="CDD" id="cd11030">
    <property type="entry name" value="CYP105-like"/>
    <property type="match status" value="1"/>
</dbReference>
<keyword evidence="2" id="KW-0349">Heme</keyword>
<evidence type="ECO:0000313" key="3">
    <source>
        <dbReference type="EMBL" id="NRN66605.1"/>
    </source>
</evidence>
<keyword evidence="2" id="KW-0408">Iron</keyword>
<evidence type="ECO:0000313" key="4">
    <source>
        <dbReference type="Proteomes" id="UP000763557"/>
    </source>
</evidence>
<dbReference type="RefSeq" id="WP_173132890.1">
    <property type="nucleotide sequence ID" value="NZ_CBCSGW010000003.1"/>
</dbReference>
<dbReference type="Gene3D" id="1.10.630.10">
    <property type="entry name" value="Cytochrome P450"/>
    <property type="match status" value="1"/>
</dbReference>
<dbReference type="PROSITE" id="PS00086">
    <property type="entry name" value="CYTOCHROME_P450"/>
    <property type="match status" value="1"/>
</dbReference>
<comment type="similarity">
    <text evidence="1 2">Belongs to the cytochrome P450 family.</text>
</comment>
<dbReference type="InterPro" id="IPR036396">
    <property type="entry name" value="Cyt_P450_sf"/>
</dbReference>
<dbReference type="InterPro" id="IPR002397">
    <property type="entry name" value="Cyt_P450_B"/>
</dbReference>
<evidence type="ECO:0000256" key="2">
    <source>
        <dbReference type="RuleBase" id="RU000461"/>
    </source>
</evidence>
<proteinExistence type="inferred from homology"/>
<dbReference type="Pfam" id="PF00067">
    <property type="entry name" value="p450"/>
    <property type="match status" value="1"/>
</dbReference>
<dbReference type="PRINTS" id="PR00385">
    <property type="entry name" value="P450"/>
</dbReference>
<accession>A0ABX2F6M0</accession>
<comment type="caution">
    <text evidence="3">The sequence shown here is derived from an EMBL/GenBank/DDBJ whole genome shotgun (WGS) entry which is preliminary data.</text>
</comment>
<name>A0ABX2F6M0_9PSEU</name>
<evidence type="ECO:0000256" key="1">
    <source>
        <dbReference type="ARBA" id="ARBA00010617"/>
    </source>
</evidence>
<dbReference type="InterPro" id="IPR001128">
    <property type="entry name" value="Cyt_P450"/>
</dbReference>
<dbReference type="Proteomes" id="UP000763557">
    <property type="component" value="Unassembled WGS sequence"/>
</dbReference>
<keyword evidence="2" id="KW-0560">Oxidoreductase</keyword>
<dbReference type="PRINTS" id="PR00359">
    <property type="entry name" value="BP450"/>
</dbReference>
<keyword evidence="2" id="KW-0503">Monooxygenase</keyword>
<keyword evidence="4" id="KW-1185">Reference proteome</keyword>